<dbReference type="AlphaFoldDB" id="A0A5B7D574"/>
<organism evidence="1 2">
    <name type="scientific">Portunus trituberculatus</name>
    <name type="common">Swimming crab</name>
    <name type="synonym">Neptunus trituberculatus</name>
    <dbReference type="NCBI Taxonomy" id="210409"/>
    <lineage>
        <taxon>Eukaryota</taxon>
        <taxon>Metazoa</taxon>
        <taxon>Ecdysozoa</taxon>
        <taxon>Arthropoda</taxon>
        <taxon>Crustacea</taxon>
        <taxon>Multicrustacea</taxon>
        <taxon>Malacostraca</taxon>
        <taxon>Eumalacostraca</taxon>
        <taxon>Eucarida</taxon>
        <taxon>Decapoda</taxon>
        <taxon>Pleocyemata</taxon>
        <taxon>Brachyura</taxon>
        <taxon>Eubrachyura</taxon>
        <taxon>Portunoidea</taxon>
        <taxon>Portunidae</taxon>
        <taxon>Portuninae</taxon>
        <taxon>Portunus</taxon>
    </lineage>
</organism>
<sequence>MPATARLFFHGSGVAVTGGPFRIGGDGQWWRLGGGVLAANKIRHLVTHYSYTTTTKSRDTTTTTASVVVVFVSLLLSRICQIMVAATPVGSCPVPVSVGGRYSVACVVDKMVSVRSGRRPRVGSNPTKYGLETLPFVEWFKVTYMSP</sequence>
<evidence type="ECO:0000313" key="1">
    <source>
        <dbReference type="EMBL" id="MPC15373.1"/>
    </source>
</evidence>
<reference evidence="1 2" key="1">
    <citation type="submission" date="2019-05" db="EMBL/GenBank/DDBJ databases">
        <title>Another draft genome of Portunus trituberculatus and its Hox gene families provides insights of decapod evolution.</title>
        <authorList>
            <person name="Jeong J.-H."/>
            <person name="Song I."/>
            <person name="Kim S."/>
            <person name="Choi T."/>
            <person name="Kim D."/>
            <person name="Ryu S."/>
            <person name="Kim W."/>
        </authorList>
    </citation>
    <scope>NUCLEOTIDE SEQUENCE [LARGE SCALE GENOMIC DNA]</scope>
    <source>
        <tissue evidence="1">Muscle</tissue>
    </source>
</reference>
<dbReference type="EMBL" id="VSRR010000422">
    <property type="protein sequence ID" value="MPC15373.1"/>
    <property type="molecule type" value="Genomic_DNA"/>
</dbReference>
<gene>
    <name evidence="1" type="ORF">E2C01_008163</name>
</gene>
<comment type="caution">
    <text evidence="1">The sequence shown here is derived from an EMBL/GenBank/DDBJ whole genome shotgun (WGS) entry which is preliminary data.</text>
</comment>
<proteinExistence type="predicted"/>
<dbReference type="Proteomes" id="UP000324222">
    <property type="component" value="Unassembled WGS sequence"/>
</dbReference>
<protein>
    <submittedName>
        <fullName evidence="1">Uncharacterized protein</fullName>
    </submittedName>
</protein>
<evidence type="ECO:0000313" key="2">
    <source>
        <dbReference type="Proteomes" id="UP000324222"/>
    </source>
</evidence>
<keyword evidence="2" id="KW-1185">Reference proteome</keyword>
<name>A0A5B7D574_PORTR</name>
<accession>A0A5B7D574</accession>